<evidence type="ECO:0000313" key="28">
    <source>
        <dbReference type="EMBL" id="KAF2021692.1"/>
    </source>
</evidence>
<keyword evidence="16 21" id="KW-0456">Lyase</keyword>
<evidence type="ECO:0000259" key="25">
    <source>
        <dbReference type="Pfam" id="PF08501"/>
    </source>
</evidence>
<dbReference type="InterPro" id="IPR056179">
    <property type="entry name" value="DHQS_C"/>
</dbReference>
<evidence type="ECO:0000256" key="3">
    <source>
        <dbReference type="ARBA" id="ARBA00004842"/>
    </source>
</evidence>
<sequence>MAANGAAEPTKVSILGKDSIVVDHGIWQSYIARDLITNIPSSTYVLITDTNIGPLYIPTFEQSFNREVSSLSSPPRLLTYTIPPGENSKSRSTKGVVEDWLLSQGCTRDTVIIALGGGVIGDMIGFVAATYMRGIKFVQVPTTLLSMVDSSIGGKTAIDTPAGKNLVGAFWQPERIYIDLQFLQSLPKREIINGMAEVVKTAAIWDEEEFTALEGNAEAILQAIDQKPVNGRRNLDSIATILKRIVLGSVRVKAEVVSADEREGGLRNLLNFGHSIGHAMEAILTPQILHGEAVAMGMVKEAELARYLGVLDPSAVARLSKCIASYGLPTSLNDKIVRKRSANKHCPVDELIRIMAVDKKNAGKQKKVVLLSGIGRTYEKKASSVADRDIKLILSPAVSVHPGVPSDLNVVCTPPGSKSISNRVLVLAALGTGSCRITNLLHSDDTQVMLDALAKLQGASFSWENDGKELVVTGNGGQLKATNDELYLGNAGTASRFLTSVAAIASSHSGITSTVLTGNARMKERPIGPLVKSLRSMGIDVNYNEKEGSLPLRISACGAFGASTGERAFSGEIELAATVSSQYVSSILMAAPYSSKPVTLRLVGGKPISQPYIDMTIAMMAAFGVQVEKSQSEPNTYHIPSKPYTNPSEYVVESDASSATYPLAIAAITGTTCTVPNIGSASLQGDARFAVEVLKPMGCKVEQSETSTTVTGPPRGELKAVKEIDMEPMTDAFLTASVLAAVAKSNGTSTTTRIYGIANQRVKECNRIQAMEDELAKFGITCRQFDDGIEVDGRGYELDAPRVGIHCYDDHRVAMSFGVLSLVAPKPVLILEKDCTGKTWPGYWDILNQQFKAELDGVEPPLVLHDSHRGLKTHEKSIFIIGMRGAGKTTTGGWASRILGWPLQDLDTALEEEVGMTIPELIKSKGWDGFRDEELKLLHKTMKEKPTGHILACGGGIVEMPEARKALAKYQQDGGIVLLVTRDIEKVMGFLQIDKTRPAYVEDMRGVWLRRKPWYVECSNYHFHTQSVDSVGLANTLEDFARFLALISGKGEALKALKKKKQSFFVCLSAPEILPWVKKLPEIVVGSDAVELRVDLLQDPNSPEGMPSPEFVVDQLALLRTVISVPLIFTLRTKAQGGKFPDEAYNEAQQLYRTALRLGVEFVDLEMTMPEEILREVSENRGFSNIIASHHDPQGQLSWSNGSWISYYNKALQYGNVIKLVGVAKTLQDNFALAEFKTWAESSHPVPVIAINMGEHGKLSRILNNFMTPVSHPLLPSATAPGQLSAADIRSGLSLMGEISPKKFWIFGSPVQQSRSPPLHNTLFGESGLPHSYGIHETTDASTIEQYIRAPDFGGSSVTIPLKQDVRPLLDAVGPEVDAIGALNTIVPETATDESGKTVTRLVGRNTDYLGMILVLRNAGAQGSAGLQSALVIGGGGTSRAAIYALHEMQYSPIYLLARNPGKLSTLIEEFPPTYNLRVIPDVSSVNEIEKIPTVAIGTIPANEPIDPSIRETLCALFDKAKDEKIAENAPIGSLPANGRVLLEMAYHPPVTALIQLAKDAGWNTVNGLEVLVGQGVHQFEYWTGIKPLYRTAREAVFGTKSE</sequence>
<proteinExistence type="inferred from homology"/>
<dbReference type="NCBIfam" id="TIGR01357">
    <property type="entry name" value="aroB"/>
    <property type="match status" value="1"/>
</dbReference>
<evidence type="ECO:0000256" key="2">
    <source>
        <dbReference type="ARBA" id="ARBA00004811"/>
    </source>
</evidence>
<dbReference type="SUPFAM" id="SSF53223">
    <property type="entry name" value="Aminoacid dehydrogenase-like, N-terminal domain"/>
    <property type="match status" value="1"/>
</dbReference>
<feature type="binding site" evidence="21">
    <location>
        <begin position="182"/>
        <end position="185"/>
    </location>
    <ligand>
        <name>NAD(+)</name>
        <dbReference type="ChEBI" id="CHEBI:57540"/>
    </ligand>
</feature>
<feature type="region of interest" description="Shikimate kinase" evidence="21">
    <location>
        <begin position="875"/>
        <end position="1067"/>
    </location>
</feature>
<comment type="pathway">
    <text evidence="2 21 22">Metabolic intermediate biosynthesis; chorismate biosynthesis; chorismate from D-erythrose 4-phosphate and phosphoenolpyruvate: step 6/7.</text>
</comment>
<dbReference type="InterPro" id="IPR027417">
    <property type="entry name" value="P-loop_NTPase"/>
</dbReference>
<comment type="similarity">
    <text evidence="21">In the N-terminal section; belongs to the sugar phosphate cyclases superfamily. Dehydroquinate synthase family.</text>
</comment>
<dbReference type="EC" id="1.1.1.25" evidence="21"/>
<comment type="similarity">
    <text evidence="21 22">In the 4th section; belongs to the type-I 3-dehydroquinase family.</text>
</comment>
<dbReference type="Gene3D" id="3.40.50.1970">
    <property type="match status" value="1"/>
</dbReference>
<feature type="binding site" evidence="21">
    <location>
        <begin position="49"/>
        <end position="51"/>
    </location>
    <ligand>
        <name>NAD(+)</name>
        <dbReference type="ChEBI" id="CHEBI:57540"/>
    </ligand>
</feature>
<dbReference type="Pfam" id="PF01487">
    <property type="entry name" value="DHquinase_I"/>
    <property type="match status" value="1"/>
</dbReference>
<dbReference type="NCBIfam" id="TIGR01356">
    <property type="entry name" value="aroA"/>
    <property type="match status" value="1"/>
</dbReference>
<feature type="active site" description="Proton acceptor; for 3-dehydroquinate synthase activity" evidence="21">
    <location>
        <position position="278"/>
    </location>
</feature>
<evidence type="ECO:0000256" key="4">
    <source>
        <dbReference type="ARBA" id="ARBA00009948"/>
    </source>
</evidence>
<dbReference type="PROSITE" id="PS01028">
    <property type="entry name" value="DEHYDROQUINASE_I"/>
    <property type="match status" value="1"/>
</dbReference>
<comment type="similarity">
    <text evidence="21 22">In the C-terminal section; belongs to the shikimate dehydrogenase family.</text>
</comment>
<dbReference type="PIRSF" id="PIRSF000514">
    <property type="entry name" value="Pentafunct_AroM"/>
    <property type="match status" value="1"/>
</dbReference>
<evidence type="ECO:0000256" key="12">
    <source>
        <dbReference type="ARBA" id="ARBA00022840"/>
    </source>
</evidence>
<dbReference type="FunFam" id="3.65.10.10:FF:000007">
    <property type="entry name" value="Pentafunctional AROM polypeptide"/>
    <property type="match status" value="1"/>
</dbReference>
<dbReference type="FunFam" id="1.20.1090.10:FF:000007">
    <property type="entry name" value="Pentafunctional AROM polypeptide"/>
    <property type="match status" value="1"/>
</dbReference>
<feature type="active site" description="Schiff-base intermediate with substrate; for 3-dehydroquinate dehydratase activity" evidence="21">
    <location>
        <position position="1219"/>
    </location>
</feature>
<dbReference type="InterPro" id="IPR001381">
    <property type="entry name" value="DHquinase_I"/>
</dbReference>
<dbReference type="FunFam" id="3.40.50.1970:FF:000007">
    <property type="entry name" value="Pentafunctional AROM polypeptide"/>
    <property type="match status" value="1"/>
</dbReference>
<dbReference type="EMBL" id="ML978066">
    <property type="protein sequence ID" value="KAF2021692.1"/>
    <property type="molecule type" value="Genomic_DNA"/>
</dbReference>
<dbReference type="HAMAP" id="MF_00109">
    <property type="entry name" value="Shikimate_kinase"/>
    <property type="match status" value="1"/>
</dbReference>
<feature type="active site" description="For EPSP synthase activity" evidence="21">
    <location>
        <position position="835"/>
    </location>
</feature>
<feature type="binding site" evidence="21">
    <location>
        <begin position="197"/>
        <end position="200"/>
    </location>
    <ligand>
        <name>7-phospho-2-dehydro-3-deoxy-D-arabino-heptonate</name>
        <dbReference type="ChEBI" id="CHEBI:58394"/>
    </ligand>
</feature>
<accession>A0A6A5Y7Z0</accession>
<evidence type="ECO:0000259" key="24">
    <source>
        <dbReference type="Pfam" id="PF01761"/>
    </source>
</evidence>
<keyword evidence="12 21" id="KW-0067">ATP-binding</keyword>
<keyword evidence="13 21" id="KW-0521">NADP</keyword>
<feature type="binding site" evidence="21">
    <location>
        <position position="290"/>
    </location>
    <ligand>
        <name>7-phospho-2-dehydro-3-deoxy-D-arabino-heptonate</name>
        <dbReference type="ChEBI" id="CHEBI:58394"/>
    </ligand>
</feature>
<evidence type="ECO:0000256" key="15">
    <source>
        <dbReference type="ARBA" id="ARBA00023141"/>
    </source>
</evidence>
<feature type="binding site" evidence="21">
    <location>
        <begin position="267"/>
        <end position="271"/>
    </location>
    <ligand>
        <name>7-phospho-2-dehydro-3-deoxy-D-arabino-heptonate</name>
        <dbReference type="ChEBI" id="CHEBI:58394"/>
    </ligand>
</feature>
<comment type="subcellular location">
    <subcellularLocation>
        <location evidence="1 21 22">Cytoplasm</location>
    </subcellularLocation>
</comment>
<feature type="binding site" evidence="21">
    <location>
        <position position="122"/>
    </location>
    <ligand>
        <name>NAD(+)</name>
        <dbReference type="ChEBI" id="CHEBI:57540"/>
    </ligand>
</feature>
<dbReference type="GO" id="GO:0008652">
    <property type="term" value="P:amino acid biosynthetic process"/>
    <property type="evidence" value="ECO:0007669"/>
    <property type="project" value="UniProtKB-KW"/>
</dbReference>
<feature type="active site" description="Proton acceptor; for 3-dehydroquinate synthase activity" evidence="21">
    <location>
        <position position="263"/>
    </location>
</feature>
<dbReference type="UniPathway" id="UPA00053">
    <property type="reaction ID" value="UER00085"/>
</dbReference>
<comment type="catalytic activity">
    <reaction evidence="18">
        <text>3-phosphoshikimate + phosphoenolpyruvate = 5-O-(1-carboxyvinyl)-3-phosphoshikimate + phosphate</text>
        <dbReference type="Rhea" id="RHEA:21256"/>
        <dbReference type="ChEBI" id="CHEBI:43474"/>
        <dbReference type="ChEBI" id="CHEBI:57701"/>
        <dbReference type="ChEBI" id="CHEBI:58702"/>
        <dbReference type="ChEBI" id="CHEBI:145989"/>
        <dbReference type="EC" id="2.5.1.19"/>
    </reaction>
    <physiologicalReaction direction="left-to-right" evidence="18">
        <dbReference type="Rhea" id="RHEA:21257"/>
    </physiologicalReaction>
</comment>
<dbReference type="SUPFAM" id="SSF56796">
    <property type="entry name" value="Dehydroquinate synthase-like"/>
    <property type="match status" value="1"/>
</dbReference>
<comment type="catalytic activity">
    <reaction evidence="21 22">
        <text>7-phospho-2-dehydro-3-deoxy-D-arabino-heptonate = 3-dehydroquinate + phosphate</text>
        <dbReference type="Rhea" id="RHEA:21968"/>
        <dbReference type="ChEBI" id="CHEBI:32364"/>
        <dbReference type="ChEBI" id="CHEBI:43474"/>
        <dbReference type="ChEBI" id="CHEBI:58394"/>
        <dbReference type="EC" id="4.2.3.4"/>
    </reaction>
</comment>
<feature type="binding site" evidence="21">
    <location>
        <position position="164"/>
    </location>
    <ligand>
        <name>NAD(+)</name>
        <dbReference type="ChEBI" id="CHEBI:57540"/>
    </ligand>
</feature>
<comment type="similarity">
    <text evidence="4">Belongs to the EPSP synthase family.</text>
</comment>
<feature type="binding site" evidence="21">
    <location>
        <position position="193"/>
    </location>
    <ligand>
        <name>NAD(+)</name>
        <dbReference type="ChEBI" id="CHEBI:57540"/>
    </ligand>
</feature>
<dbReference type="GO" id="GO:0004764">
    <property type="term" value="F:shikimate 3-dehydrogenase (NADP+) activity"/>
    <property type="evidence" value="ECO:0007669"/>
    <property type="project" value="UniProtKB-UniRule"/>
</dbReference>
<dbReference type="InterPro" id="IPR031322">
    <property type="entry name" value="Shikimate/glucono_kinase"/>
</dbReference>
<keyword evidence="6 21" id="KW-0028">Amino-acid biosynthesis</keyword>
<evidence type="ECO:0000256" key="9">
    <source>
        <dbReference type="ARBA" id="ARBA00022741"/>
    </source>
</evidence>
<dbReference type="InterPro" id="IPR041121">
    <property type="entry name" value="SDH_C"/>
</dbReference>
<feature type="binding site" evidence="21">
    <location>
        <position position="274"/>
    </location>
    <ligand>
        <name>7-phospho-2-dehydro-3-deoxy-D-arabino-heptonate</name>
        <dbReference type="ChEBI" id="CHEBI:58394"/>
    </ligand>
</feature>
<dbReference type="HAMAP" id="MF_03143">
    <property type="entry name" value="Pentafunct_AroM"/>
    <property type="match status" value="1"/>
</dbReference>
<dbReference type="GO" id="GO:0005524">
    <property type="term" value="F:ATP binding"/>
    <property type="evidence" value="ECO:0007669"/>
    <property type="project" value="UniProtKB-UniRule"/>
</dbReference>
<dbReference type="CDD" id="cd00502">
    <property type="entry name" value="DHQase_I"/>
    <property type="match status" value="1"/>
</dbReference>
<feature type="binding site" evidence="21">
    <location>
        <position position="274"/>
    </location>
    <ligand>
        <name>Zn(2+)</name>
        <dbReference type="ChEBI" id="CHEBI:29105"/>
        <note>catalytic</note>
    </ligand>
</feature>
<gene>
    <name evidence="28" type="ORF">BU24DRAFT_438677</name>
</gene>
<feature type="binding site" evidence="21">
    <location>
        <position position="197"/>
    </location>
    <ligand>
        <name>Zn(2+)</name>
        <dbReference type="ChEBI" id="CHEBI:29105"/>
        <note>catalytic</note>
    </ligand>
</feature>
<keyword evidence="15 21" id="KW-0057">Aromatic amino acid biosynthesis</keyword>
<feature type="domain" description="3-dehydroquinate synthase N-terminal" evidence="24">
    <location>
        <begin position="80"/>
        <end position="192"/>
    </location>
</feature>
<dbReference type="InterPro" id="IPR010110">
    <property type="entry name" value="Shikimate_DH_AroM-type"/>
</dbReference>
<dbReference type="SUPFAM" id="SSF52540">
    <property type="entry name" value="P-loop containing nucleoside triphosphate hydrolases"/>
    <property type="match status" value="1"/>
</dbReference>
<comment type="caution">
    <text evidence="21">Lacks conserved residue(s) required for the propagation of feature annotation.</text>
</comment>
<dbReference type="InterPro" id="IPR013785">
    <property type="entry name" value="Aldolase_TIM"/>
</dbReference>
<feature type="domain" description="3-dehydroquinate synthase C-terminal" evidence="27">
    <location>
        <begin position="194"/>
        <end position="361"/>
    </location>
</feature>
<dbReference type="InterPro" id="IPR013708">
    <property type="entry name" value="Shikimate_DH-bd_N"/>
</dbReference>
<dbReference type="Pfam" id="PF18317">
    <property type="entry name" value="SDH_C"/>
    <property type="match status" value="1"/>
</dbReference>
<comment type="similarity">
    <text evidence="21 22">In the 3rd section; belongs to the shikimate kinase family.</text>
</comment>
<dbReference type="CDD" id="cd00464">
    <property type="entry name" value="SK"/>
    <property type="match status" value="1"/>
</dbReference>
<evidence type="ECO:0000259" key="23">
    <source>
        <dbReference type="Pfam" id="PF00275"/>
    </source>
</evidence>
<comment type="pathway">
    <text evidence="3 21 22">Metabolic intermediate biosynthesis; chorismate biosynthesis; chorismate from D-erythrose 4-phosphate and phosphoenolpyruvate: step 5/7.</text>
</comment>
<comment type="similarity">
    <text evidence="21 22">In the 2nd section; belongs to the EPSP synthase family.</text>
</comment>
<feature type="domain" description="Enolpyruvate transferase" evidence="23">
    <location>
        <begin position="406"/>
        <end position="847"/>
    </location>
</feature>
<feature type="domain" description="SDH C-terminal" evidence="26">
    <location>
        <begin position="1568"/>
        <end position="1597"/>
    </location>
</feature>
<evidence type="ECO:0000256" key="20">
    <source>
        <dbReference type="ARBA" id="ARBA00054455"/>
    </source>
</evidence>
<dbReference type="InterPro" id="IPR008289">
    <property type="entry name" value="Pentafunct_AroM"/>
</dbReference>
<comment type="catalytic activity">
    <reaction evidence="19 21 22">
        <text>shikimate + ATP = 3-phosphoshikimate + ADP + H(+)</text>
        <dbReference type="Rhea" id="RHEA:13121"/>
        <dbReference type="ChEBI" id="CHEBI:15378"/>
        <dbReference type="ChEBI" id="CHEBI:30616"/>
        <dbReference type="ChEBI" id="CHEBI:36208"/>
        <dbReference type="ChEBI" id="CHEBI:145989"/>
        <dbReference type="ChEBI" id="CHEBI:456216"/>
        <dbReference type="EC" id="2.7.1.71"/>
    </reaction>
</comment>
<dbReference type="SUPFAM" id="SSF51735">
    <property type="entry name" value="NAD(P)-binding Rossmann-fold domains"/>
    <property type="match status" value="1"/>
</dbReference>
<evidence type="ECO:0000256" key="1">
    <source>
        <dbReference type="ARBA" id="ARBA00004496"/>
    </source>
</evidence>
<evidence type="ECO:0000256" key="6">
    <source>
        <dbReference type="ARBA" id="ARBA00022605"/>
    </source>
</evidence>
<dbReference type="PANTHER" id="PTHR21090:SF5">
    <property type="entry name" value="PENTAFUNCTIONAL AROM POLYPEPTIDE"/>
    <property type="match status" value="1"/>
</dbReference>
<evidence type="ECO:0000256" key="8">
    <source>
        <dbReference type="ARBA" id="ARBA00022723"/>
    </source>
</evidence>
<feature type="binding site" evidence="21">
    <location>
        <begin position="86"/>
        <end position="89"/>
    </location>
    <ligand>
        <name>NAD(+)</name>
        <dbReference type="ChEBI" id="CHEBI:57540"/>
    </ligand>
</feature>
<comment type="pathway">
    <text evidence="21 22">Metabolic intermediate biosynthesis; chorismate biosynthesis; chorismate from D-erythrose 4-phosphate and phosphoenolpyruvate: step 3/7.</text>
</comment>
<dbReference type="GO" id="GO:0009423">
    <property type="term" value="P:chorismate biosynthetic process"/>
    <property type="evidence" value="ECO:0007669"/>
    <property type="project" value="UniProtKB-UniRule"/>
</dbReference>
<keyword evidence="7 21" id="KW-0808">Transferase</keyword>
<evidence type="ECO:0000313" key="29">
    <source>
        <dbReference type="Proteomes" id="UP000799778"/>
    </source>
</evidence>
<reference evidence="28" key="1">
    <citation type="journal article" date="2020" name="Stud. Mycol.">
        <title>101 Dothideomycetes genomes: a test case for predicting lifestyles and emergence of pathogens.</title>
        <authorList>
            <person name="Haridas S."/>
            <person name="Albert R."/>
            <person name="Binder M."/>
            <person name="Bloem J."/>
            <person name="Labutti K."/>
            <person name="Salamov A."/>
            <person name="Andreopoulos B."/>
            <person name="Baker S."/>
            <person name="Barry K."/>
            <person name="Bills G."/>
            <person name="Bluhm B."/>
            <person name="Cannon C."/>
            <person name="Castanera R."/>
            <person name="Culley D."/>
            <person name="Daum C."/>
            <person name="Ezra D."/>
            <person name="Gonzalez J."/>
            <person name="Henrissat B."/>
            <person name="Kuo A."/>
            <person name="Liang C."/>
            <person name="Lipzen A."/>
            <person name="Lutzoni F."/>
            <person name="Magnuson J."/>
            <person name="Mondo S."/>
            <person name="Nolan M."/>
            <person name="Ohm R."/>
            <person name="Pangilinan J."/>
            <person name="Park H.-J."/>
            <person name="Ramirez L."/>
            <person name="Alfaro M."/>
            <person name="Sun H."/>
            <person name="Tritt A."/>
            <person name="Yoshinaga Y."/>
            <person name="Zwiers L.-H."/>
            <person name="Turgeon B."/>
            <person name="Goodwin S."/>
            <person name="Spatafora J."/>
            <person name="Crous P."/>
            <person name="Grigoriev I."/>
        </authorList>
    </citation>
    <scope>NUCLEOTIDE SEQUENCE</scope>
    <source>
        <strain evidence="28">CBS 175.79</strain>
    </source>
</reference>
<dbReference type="Gene3D" id="1.20.1090.10">
    <property type="entry name" value="Dehydroquinate synthase-like - alpha domain"/>
    <property type="match status" value="1"/>
</dbReference>
<comment type="cofactor">
    <cofactor evidence="21 22">
        <name>Zn(2+)</name>
        <dbReference type="ChEBI" id="CHEBI:29105"/>
    </cofactor>
    <text evidence="21 22">Binds 2 Zn(2+) ions per subunit.</text>
</comment>
<feature type="binding site" evidence="21">
    <location>
        <position position="253"/>
    </location>
    <ligand>
        <name>7-phospho-2-dehydro-3-deoxy-D-arabino-heptonate</name>
        <dbReference type="ChEBI" id="CHEBI:58394"/>
    </ligand>
</feature>
<evidence type="ECO:0000256" key="13">
    <source>
        <dbReference type="ARBA" id="ARBA00022857"/>
    </source>
</evidence>
<keyword evidence="5 21" id="KW-0963">Cytoplasm</keyword>
<evidence type="ECO:0000256" key="7">
    <source>
        <dbReference type="ARBA" id="ARBA00022679"/>
    </source>
</evidence>
<comment type="pathway">
    <text evidence="21 22">Metabolic intermediate biosynthesis; chorismate biosynthesis; chorismate from D-erythrose 4-phosphate and phosphoenolpyruvate: step 4/7.</text>
</comment>
<dbReference type="SUPFAM" id="SSF55205">
    <property type="entry name" value="EPT/RTPC-like"/>
    <property type="match status" value="1"/>
</dbReference>
<dbReference type="Pfam" id="PF00275">
    <property type="entry name" value="EPSP_synthase"/>
    <property type="match status" value="1"/>
</dbReference>
<dbReference type="InterPro" id="IPR013792">
    <property type="entry name" value="RNA3'P_cycl/enolpyr_Trfase_a/b"/>
</dbReference>
<dbReference type="EC" id="2.7.1.71" evidence="21"/>
<evidence type="ECO:0000256" key="21">
    <source>
        <dbReference type="HAMAP-Rule" id="MF_03143"/>
    </source>
</evidence>
<feature type="binding site" evidence="21">
    <location>
        <position position="133"/>
    </location>
    <ligand>
        <name>7-phospho-2-dehydro-3-deoxy-D-arabino-heptonate</name>
        <dbReference type="ChEBI" id="CHEBI:58394"/>
    </ligand>
</feature>
<comment type="similarity">
    <text evidence="22">In the N-terminal section; belongs to the dehydroquinate synthase family.</text>
</comment>
<dbReference type="OrthoDB" id="197068at2759"/>
<feature type="active site" description="Proton acceptor; for 3-dehydroquinate dehydratase activity" evidence="21">
    <location>
        <position position="1191"/>
    </location>
</feature>
<evidence type="ECO:0000256" key="22">
    <source>
        <dbReference type="PIRNR" id="PIRNR000514"/>
    </source>
</evidence>
<feature type="region of interest" description="Shikimate dehydrogenase" evidence="21">
    <location>
        <begin position="1301"/>
        <end position="1603"/>
    </location>
</feature>
<feature type="binding site" evidence="21">
    <location>
        <position position="290"/>
    </location>
    <ligand>
        <name>Zn(2+)</name>
        <dbReference type="ChEBI" id="CHEBI:29105"/>
        <note>catalytic</note>
    </ligand>
</feature>
<protein>
    <recommendedName>
        <fullName evidence="21">Pentafunctional AROM polypeptide</fullName>
    </recommendedName>
    <domain>
        <recommendedName>
            <fullName evidence="21">3-dehydroquinate synthase</fullName>
            <shortName evidence="21">DHQS</shortName>
            <ecNumber evidence="21">4.2.3.4</ecNumber>
        </recommendedName>
    </domain>
    <domain>
        <recommendedName>
            <fullName evidence="21">3-phosphoshikimate 1-carboxyvinyltransferase</fullName>
            <ecNumber evidence="21">2.5.1.19</ecNumber>
        </recommendedName>
        <alternativeName>
            <fullName evidence="21">5-enolpyruvylshikimate-3-phosphate synthase</fullName>
            <shortName evidence="21">EPSP synthase</shortName>
            <shortName evidence="21">EPSPS</shortName>
        </alternativeName>
    </domain>
    <domain>
        <recommendedName>
            <fullName evidence="21">Shikimate kinase</fullName>
            <shortName evidence="21">SK</shortName>
            <ecNumber evidence="21">2.7.1.71</ecNumber>
        </recommendedName>
    </domain>
    <domain>
        <recommendedName>
            <fullName evidence="21">3-dehydroquinate dehydratase</fullName>
            <shortName evidence="21">3-dehydroquinase</shortName>
            <ecNumber evidence="21">4.2.1.10</ecNumber>
        </recommendedName>
    </domain>
    <domain>
        <recommendedName>
            <fullName evidence="21">Shikimate dehydrogenase</fullName>
            <ecNumber evidence="21">1.1.1.25</ecNumber>
        </recommendedName>
    </domain>
</protein>
<dbReference type="PANTHER" id="PTHR21090">
    <property type="entry name" value="AROM/DEHYDROQUINATE SYNTHASE"/>
    <property type="match status" value="1"/>
</dbReference>
<keyword evidence="11 21" id="KW-0862">Zinc</keyword>
<evidence type="ECO:0000259" key="26">
    <source>
        <dbReference type="Pfam" id="PF18317"/>
    </source>
</evidence>
<keyword evidence="29" id="KW-1185">Reference proteome</keyword>
<dbReference type="GO" id="GO:0009073">
    <property type="term" value="P:aromatic amino acid family biosynthetic process"/>
    <property type="evidence" value="ECO:0007669"/>
    <property type="project" value="UniProtKB-UniRule"/>
</dbReference>
<dbReference type="InterPro" id="IPR000623">
    <property type="entry name" value="Shikimate_kinase/TSH1"/>
</dbReference>
<dbReference type="Gene3D" id="3.40.50.300">
    <property type="entry name" value="P-loop containing nucleotide triphosphate hydrolases"/>
    <property type="match status" value="1"/>
</dbReference>
<dbReference type="Pfam" id="PF01761">
    <property type="entry name" value="DHQ_synthase"/>
    <property type="match status" value="1"/>
</dbReference>
<dbReference type="InterPro" id="IPR036968">
    <property type="entry name" value="Enolpyruvate_Tfrase_sf"/>
</dbReference>
<feature type="binding site" evidence="21">
    <location>
        <begin position="882"/>
        <end position="889"/>
    </location>
    <ligand>
        <name>ATP</name>
        <dbReference type="ChEBI" id="CHEBI:30616"/>
    </ligand>
</feature>
<keyword evidence="17 21" id="KW-0511">Multifunctional enzyme</keyword>
<feature type="binding site" evidence="21">
    <location>
        <begin position="142"/>
        <end position="143"/>
    </location>
    <ligand>
        <name>NAD(+)</name>
        <dbReference type="ChEBI" id="CHEBI:57540"/>
    </ligand>
</feature>
<dbReference type="PROSITE" id="PS00104">
    <property type="entry name" value="EPSP_SYNTHASE_1"/>
    <property type="match status" value="1"/>
</dbReference>
<dbReference type="PROSITE" id="PS01128">
    <property type="entry name" value="SHIKIMATE_KINASE"/>
    <property type="match status" value="1"/>
</dbReference>
<dbReference type="HAMAP" id="MF_00210">
    <property type="entry name" value="EPSP_synth"/>
    <property type="match status" value="1"/>
</dbReference>
<dbReference type="InterPro" id="IPR016037">
    <property type="entry name" value="DHQ_synth_AroB"/>
</dbReference>
<evidence type="ECO:0000256" key="5">
    <source>
        <dbReference type="ARBA" id="ARBA00022490"/>
    </source>
</evidence>
<evidence type="ECO:0000256" key="10">
    <source>
        <dbReference type="ARBA" id="ARBA00022777"/>
    </source>
</evidence>
<dbReference type="FunFam" id="3.40.50.300:FF:001256">
    <property type="entry name" value="Pentafunctional AROM polypeptide"/>
    <property type="match status" value="1"/>
</dbReference>
<name>A0A6A5Y7Z0_9PLEO</name>
<dbReference type="GeneID" id="54287663"/>
<dbReference type="InterPro" id="IPR006264">
    <property type="entry name" value="EPSP_synthase"/>
</dbReference>
<evidence type="ECO:0000256" key="14">
    <source>
        <dbReference type="ARBA" id="ARBA00023002"/>
    </source>
</evidence>
<comment type="function">
    <text evidence="20 21 22">The AROM polypeptide catalyzes 5 consecutive enzymatic reactions in prechorismate polyaromatic amino acid biosynthesis.</text>
</comment>
<comment type="catalytic activity">
    <reaction evidence="21 22">
        <text>shikimate + NADP(+) = 3-dehydroshikimate + NADPH + H(+)</text>
        <dbReference type="Rhea" id="RHEA:17737"/>
        <dbReference type="ChEBI" id="CHEBI:15378"/>
        <dbReference type="ChEBI" id="CHEBI:16630"/>
        <dbReference type="ChEBI" id="CHEBI:36208"/>
        <dbReference type="ChEBI" id="CHEBI:57783"/>
        <dbReference type="ChEBI" id="CHEBI:58349"/>
        <dbReference type="EC" id="1.1.1.25"/>
    </reaction>
</comment>
<organism evidence="28 29">
    <name type="scientific">Aaosphaeria arxii CBS 175.79</name>
    <dbReference type="NCBI Taxonomy" id="1450172"/>
    <lineage>
        <taxon>Eukaryota</taxon>
        <taxon>Fungi</taxon>
        <taxon>Dikarya</taxon>
        <taxon>Ascomycota</taxon>
        <taxon>Pezizomycotina</taxon>
        <taxon>Dothideomycetes</taxon>
        <taxon>Pleosporomycetidae</taxon>
        <taxon>Pleosporales</taxon>
        <taxon>Pleosporales incertae sedis</taxon>
        <taxon>Aaosphaeria</taxon>
    </lineage>
</organism>
<dbReference type="FunFam" id="3.65.10.10:FF:000008">
    <property type="entry name" value="Pentafunctional AROM polypeptide"/>
    <property type="match status" value="1"/>
</dbReference>
<dbReference type="SUPFAM" id="SSF51569">
    <property type="entry name" value="Aldolase"/>
    <property type="match status" value="1"/>
</dbReference>
<dbReference type="InterPro" id="IPR046346">
    <property type="entry name" value="Aminoacid_DH-like_N_sf"/>
</dbReference>
<feature type="binding site" evidence="21">
    <location>
        <position position="155"/>
    </location>
    <ligand>
        <name>7-phospho-2-dehydro-3-deoxy-D-arabino-heptonate</name>
        <dbReference type="ChEBI" id="CHEBI:58394"/>
    </ligand>
</feature>
<dbReference type="PROSITE" id="PS00885">
    <property type="entry name" value="EPSP_SYNTHASE_2"/>
    <property type="match status" value="1"/>
</dbReference>
<dbReference type="SMR" id="A0A6A5Y7Z0"/>
<dbReference type="Gene3D" id="3.20.20.70">
    <property type="entry name" value="Aldolase class I"/>
    <property type="match status" value="1"/>
</dbReference>
<feature type="domain" description="Shikimate dehydrogenase substrate binding N-terminal" evidence="25">
    <location>
        <begin position="1306"/>
        <end position="1386"/>
    </location>
</feature>
<dbReference type="InterPro" id="IPR036291">
    <property type="entry name" value="NAD(P)-bd_dom_sf"/>
</dbReference>
<keyword evidence="10 21" id="KW-0418">Kinase</keyword>
<feature type="binding site" evidence="21">
    <location>
        <position position="149"/>
    </location>
    <ligand>
        <name>7-phospho-2-dehydro-3-deoxy-D-arabino-heptonate</name>
        <dbReference type="ChEBI" id="CHEBI:58394"/>
    </ligand>
</feature>
<dbReference type="InterPro" id="IPR001986">
    <property type="entry name" value="Enolpyruvate_Tfrase_dom"/>
</dbReference>
<dbReference type="GO" id="GO:0003855">
    <property type="term" value="F:3-dehydroquinate dehydratase activity"/>
    <property type="evidence" value="ECO:0007669"/>
    <property type="project" value="UniProtKB-UniRule"/>
</dbReference>
<dbReference type="RefSeq" id="XP_033390031.1">
    <property type="nucleotide sequence ID" value="XM_033530266.1"/>
</dbReference>
<comment type="pathway">
    <text evidence="21 22">Metabolic intermediate biosynthesis; chorismate biosynthesis; chorismate from D-erythrose 4-phosphate and phosphoenolpyruvate: step 2/7.</text>
</comment>
<dbReference type="NCBIfam" id="TIGR01093">
    <property type="entry name" value="aroD"/>
    <property type="match status" value="1"/>
</dbReference>
<comment type="catalytic activity">
    <reaction evidence="21 22">
        <text>3-dehydroquinate = 3-dehydroshikimate + H2O</text>
        <dbReference type="Rhea" id="RHEA:21096"/>
        <dbReference type="ChEBI" id="CHEBI:15377"/>
        <dbReference type="ChEBI" id="CHEBI:16630"/>
        <dbReference type="ChEBI" id="CHEBI:32364"/>
        <dbReference type="EC" id="4.2.1.10"/>
    </reaction>
</comment>
<dbReference type="InterPro" id="IPR023000">
    <property type="entry name" value="Shikimate_kinase_CS"/>
</dbReference>
<dbReference type="Proteomes" id="UP000799778">
    <property type="component" value="Unassembled WGS sequence"/>
</dbReference>
<feature type="binding site" evidence="21">
    <location>
        <begin position="117"/>
        <end position="119"/>
    </location>
    <ligand>
        <name>NAD(+)</name>
        <dbReference type="ChEBI" id="CHEBI:57540"/>
    </ligand>
</feature>
<dbReference type="InterPro" id="IPR023193">
    <property type="entry name" value="EPSP_synthase_CS"/>
</dbReference>
<dbReference type="GO" id="GO:0046872">
    <property type="term" value="F:metal ion binding"/>
    <property type="evidence" value="ECO:0007669"/>
    <property type="project" value="UniProtKB-UniRule"/>
</dbReference>
<evidence type="ECO:0000256" key="11">
    <source>
        <dbReference type="ARBA" id="ARBA00022833"/>
    </source>
</evidence>
<dbReference type="PRINTS" id="PR01100">
    <property type="entry name" value="SHIKIMTKNASE"/>
</dbReference>
<dbReference type="Gene3D" id="3.40.50.720">
    <property type="entry name" value="NAD(P)-binding Rossmann-like Domain"/>
    <property type="match status" value="1"/>
</dbReference>
<keyword evidence="8 21" id="KW-0479">Metal-binding</keyword>
<dbReference type="GO" id="GO:0005737">
    <property type="term" value="C:cytoplasm"/>
    <property type="evidence" value="ECO:0007669"/>
    <property type="project" value="UniProtKB-SubCell"/>
</dbReference>
<dbReference type="Gene3D" id="3.40.50.10860">
    <property type="entry name" value="Leucine Dehydrogenase, chain A, domain 1"/>
    <property type="match status" value="1"/>
</dbReference>
<evidence type="ECO:0000256" key="19">
    <source>
        <dbReference type="ARBA" id="ARBA00048567"/>
    </source>
</evidence>
<dbReference type="CDD" id="cd08195">
    <property type="entry name" value="DHQS"/>
    <property type="match status" value="1"/>
</dbReference>
<feature type="region of interest" description="3-dehydroquinate synthase" evidence="21">
    <location>
        <begin position="1"/>
        <end position="387"/>
    </location>
</feature>
<dbReference type="Pfam" id="PF24621">
    <property type="entry name" value="DHQS_C"/>
    <property type="match status" value="1"/>
</dbReference>
<feature type="region of interest" description="3-dehydroquinase" evidence="21">
    <location>
        <begin position="1068"/>
        <end position="1288"/>
    </location>
</feature>
<dbReference type="EC" id="4.2.3.4" evidence="21"/>
<dbReference type="InterPro" id="IPR018508">
    <property type="entry name" value="3-dehydroquinate_DH_AS"/>
</dbReference>
<feature type="binding site" evidence="21">
    <location>
        <position position="165"/>
    </location>
    <ligand>
        <name>7-phospho-2-dehydro-3-deoxy-D-arabino-heptonate</name>
        <dbReference type="ChEBI" id="CHEBI:58394"/>
    </ligand>
</feature>
<dbReference type="EC" id="4.2.1.10" evidence="21"/>
<dbReference type="Pfam" id="PF08501">
    <property type="entry name" value="Shikimate_dh_N"/>
    <property type="match status" value="1"/>
</dbReference>
<evidence type="ECO:0000256" key="18">
    <source>
        <dbReference type="ARBA" id="ARBA00044633"/>
    </source>
</evidence>
<feature type="binding site" evidence="21">
    <location>
        <position position="359"/>
    </location>
    <ligand>
        <name>7-phospho-2-dehydro-3-deoxy-D-arabino-heptonate</name>
        <dbReference type="ChEBI" id="CHEBI:58394"/>
    </ligand>
</feature>
<dbReference type="GO" id="GO:0003856">
    <property type="term" value="F:3-dehydroquinate synthase activity"/>
    <property type="evidence" value="ECO:0007669"/>
    <property type="project" value="UniProtKB-UniRule"/>
</dbReference>
<comment type="subunit">
    <text evidence="21 22">Homodimer.</text>
</comment>
<dbReference type="GO" id="GO:0004765">
    <property type="term" value="F:shikimate kinase activity"/>
    <property type="evidence" value="ECO:0007669"/>
    <property type="project" value="UniProtKB-UniRule"/>
</dbReference>
<dbReference type="Pfam" id="PF01202">
    <property type="entry name" value="SKI"/>
    <property type="match status" value="1"/>
</dbReference>
<dbReference type="InterPro" id="IPR030960">
    <property type="entry name" value="DHQS/DOIS_N"/>
</dbReference>
<keyword evidence="14 21" id="KW-0560">Oxidoreductase</keyword>
<keyword evidence="9 21" id="KW-0547">Nucleotide-binding</keyword>
<dbReference type="NCBIfam" id="TIGR01809">
    <property type="entry name" value="Shik-DH-AROM"/>
    <property type="match status" value="1"/>
</dbReference>
<evidence type="ECO:0000256" key="17">
    <source>
        <dbReference type="ARBA" id="ARBA00023268"/>
    </source>
</evidence>
<evidence type="ECO:0000256" key="16">
    <source>
        <dbReference type="ARBA" id="ARBA00023239"/>
    </source>
</evidence>
<dbReference type="GO" id="GO:0003866">
    <property type="term" value="F:3-phosphoshikimate 1-carboxyvinyltransferase activity"/>
    <property type="evidence" value="ECO:0007669"/>
    <property type="project" value="UniProtKB-UniRule"/>
</dbReference>
<dbReference type="EC" id="2.5.1.19" evidence="21"/>
<dbReference type="CDD" id="cd01556">
    <property type="entry name" value="EPSP_synthase"/>
    <property type="match status" value="1"/>
</dbReference>
<evidence type="ECO:0000259" key="27">
    <source>
        <dbReference type="Pfam" id="PF24621"/>
    </source>
</evidence>
<dbReference type="CDD" id="cd01065">
    <property type="entry name" value="NAD_bind_Shikimate_DH"/>
    <property type="match status" value="1"/>
</dbReference>
<dbReference type="FunFam" id="3.20.20.70:FF:000135">
    <property type="entry name" value="Pentafunctional AROM polypeptide"/>
    <property type="match status" value="1"/>
</dbReference>
<dbReference type="Gene3D" id="3.65.10.10">
    <property type="entry name" value="Enolpyruvate transferase domain"/>
    <property type="match status" value="2"/>
</dbReference>